<evidence type="ECO:0000313" key="3">
    <source>
        <dbReference type="WBParaSite" id="PgR027_g138_t01"/>
    </source>
</evidence>
<name>A0A915B7H0_PARUN</name>
<organism evidence="2 3">
    <name type="scientific">Parascaris univalens</name>
    <name type="common">Nematode worm</name>
    <dbReference type="NCBI Taxonomy" id="6257"/>
    <lineage>
        <taxon>Eukaryota</taxon>
        <taxon>Metazoa</taxon>
        <taxon>Ecdysozoa</taxon>
        <taxon>Nematoda</taxon>
        <taxon>Chromadorea</taxon>
        <taxon>Rhabditida</taxon>
        <taxon>Spirurina</taxon>
        <taxon>Ascaridomorpha</taxon>
        <taxon>Ascaridoidea</taxon>
        <taxon>Ascarididae</taxon>
        <taxon>Parascaris</taxon>
    </lineage>
</organism>
<dbReference type="WBParaSite" id="PgR027_g138_t01">
    <property type="protein sequence ID" value="PgR027_g138_t01"/>
    <property type="gene ID" value="PgR027_g138"/>
</dbReference>
<reference evidence="3" key="1">
    <citation type="submission" date="2022-11" db="UniProtKB">
        <authorList>
            <consortium name="WormBaseParasite"/>
        </authorList>
    </citation>
    <scope>IDENTIFICATION</scope>
</reference>
<accession>A0A915B7H0</accession>
<protein>
    <submittedName>
        <fullName evidence="3">Uncharacterized protein</fullName>
    </submittedName>
</protein>
<evidence type="ECO:0000313" key="2">
    <source>
        <dbReference type="Proteomes" id="UP000887569"/>
    </source>
</evidence>
<sequence>MPKRQIKTRNECLLKRNRINHQRSNKCKRFPIIHTHIGPIMGEHKKHVHVEPSDYSPCIFFSYYTTAFHCLLLILILSARRRSTRVSEMLLCCRFFSVYTWCYEVFL</sequence>
<keyword evidence="1" id="KW-1133">Transmembrane helix</keyword>
<dbReference type="Proteomes" id="UP000887569">
    <property type="component" value="Unplaced"/>
</dbReference>
<feature type="transmembrane region" description="Helical" evidence="1">
    <location>
        <begin position="61"/>
        <end position="79"/>
    </location>
</feature>
<evidence type="ECO:0000256" key="1">
    <source>
        <dbReference type="SAM" id="Phobius"/>
    </source>
</evidence>
<keyword evidence="1" id="KW-0472">Membrane</keyword>
<keyword evidence="1" id="KW-0812">Transmembrane</keyword>
<dbReference type="AlphaFoldDB" id="A0A915B7H0"/>
<proteinExistence type="predicted"/>
<keyword evidence="2" id="KW-1185">Reference proteome</keyword>